<dbReference type="RefSeq" id="WP_125227745.1">
    <property type="nucleotide sequence ID" value="NZ_RQYT01000012.1"/>
</dbReference>
<dbReference type="InterPro" id="IPR029041">
    <property type="entry name" value="FAD-linked_oxidoreductase-like"/>
</dbReference>
<dbReference type="Gene3D" id="3.20.20.220">
    <property type="match status" value="1"/>
</dbReference>
<dbReference type="AlphaFoldDB" id="A0A3P1WZ95"/>
<dbReference type="SUPFAM" id="SSF51730">
    <property type="entry name" value="FAD-linked oxidoreductase"/>
    <property type="match status" value="1"/>
</dbReference>
<reference evidence="2 3" key="1">
    <citation type="submission" date="2018-11" db="EMBL/GenBank/DDBJ databases">
        <title>Genomes From Bacteria Associated with the Canine Oral Cavity: a Test Case for Automated Genome-Based Taxonomic Assignment.</title>
        <authorList>
            <person name="Coil D.A."/>
            <person name="Jospin G."/>
            <person name="Darling A.E."/>
            <person name="Wallis C."/>
            <person name="Davis I.J."/>
            <person name="Harris S."/>
            <person name="Eisen J.A."/>
            <person name="Holcombe L.J."/>
            <person name="O'Flynn C."/>
        </authorList>
    </citation>
    <scope>NUCLEOTIDE SEQUENCE [LARGE SCALE GENOMIC DNA]</scope>
    <source>
        <strain evidence="2 3">OH2822_COT-296</strain>
    </source>
</reference>
<evidence type="ECO:0000256" key="1">
    <source>
        <dbReference type="ARBA" id="ARBA00023002"/>
    </source>
</evidence>
<evidence type="ECO:0000313" key="2">
    <source>
        <dbReference type="EMBL" id="RRD49743.1"/>
    </source>
</evidence>
<keyword evidence="1" id="KW-0560">Oxidoreductase</keyword>
<evidence type="ECO:0000313" key="3">
    <source>
        <dbReference type="Proteomes" id="UP000280935"/>
    </source>
</evidence>
<dbReference type="GO" id="GO:0016491">
    <property type="term" value="F:oxidoreductase activity"/>
    <property type="evidence" value="ECO:0007669"/>
    <property type="project" value="UniProtKB-KW"/>
</dbReference>
<dbReference type="OrthoDB" id="9773461at2"/>
<sequence length="302" mass="34149">MNRAANWVRWMIRRSWLSRQAASSQALWELARNYVAGQEVADAVEVATRLQQQGLELSFTHLSRRDSESDTPAVLQQLLAALPEGMSGVEISVKPSSLGLRTSKVTARDALRELCVAAAERSAHVTLEMQRPHEYEAVMALYRAVREQHPGLGITIPVNFRVAEAEVRRLGAEGARVRLCVSSYPAGRDVAIVKEHEKSLALVRCLRIMMESPGYPMLASHDPRIIEIACLLAHRTQRTRDTFEFQMFHGVRPLEHRRLADIGWTSRTCLPFGTGWYSYLATRIAARPRNLWGYARALHDKR</sequence>
<proteinExistence type="predicted"/>
<organism evidence="2 3">
    <name type="scientific">Arachnia propionica</name>
    <dbReference type="NCBI Taxonomy" id="1750"/>
    <lineage>
        <taxon>Bacteria</taxon>
        <taxon>Bacillati</taxon>
        <taxon>Actinomycetota</taxon>
        <taxon>Actinomycetes</taxon>
        <taxon>Propionibacteriales</taxon>
        <taxon>Propionibacteriaceae</taxon>
        <taxon>Arachnia</taxon>
    </lineage>
</organism>
<name>A0A3P1WZ95_9ACTN</name>
<gene>
    <name evidence="2" type="ORF">EII35_06965</name>
</gene>
<comment type="caution">
    <text evidence="2">The sequence shown here is derived from an EMBL/GenBank/DDBJ whole genome shotgun (WGS) entry which is preliminary data.</text>
</comment>
<dbReference type="Proteomes" id="UP000280935">
    <property type="component" value="Unassembled WGS sequence"/>
</dbReference>
<accession>A0A3P1WZ95</accession>
<dbReference type="EMBL" id="RQYT01000012">
    <property type="protein sequence ID" value="RRD49743.1"/>
    <property type="molecule type" value="Genomic_DNA"/>
</dbReference>
<protein>
    <submittedName>
        <fullName evidence="2">Proline dehydrogenase</fullName>
    </submittedName>
</protein>